<evidence type="ECO:0000313" key="3">
    <source>
        <dbReference type="Proteomes" id="UP001203761"/>
    </source>
</evidence>
<protein>
    <recommendedName>
        <fullName evidence="4">TPR-repeat-containing protein</fullName>
    </recommendedName>
</protein>
<dbReference type="RefSeq" id="WP_249737605.1">
    <property type="nucleotide sequence ID" value="NZ_JAKNCJ010000003.1"/>
</dbReference>
<dbReference type="Proteomes" id="UP001203761">
    <property type="component" value="Unassembled WGS sequence"/>
</dbReference>
<comment type="caution">
    <text evidence="2">The sequence shown here is derived from an EMBL/GenBank/DDBJ whole genome shotgun (WGS) entry which is preliminary data.</text>
</comment>
<proteinExistence type="predicted"/>
<accession>A0ABT0R1A1</accession>
<evidence type="ECO:0000256" key="1">
    <source>
        <dbReference type="SAM" id="MobiDB-lite"/>
    </source>
</evidence>
<feature type="region of interest" description="Disordered" evidence="1">
    <location>
        <begin position="243"/>
        <end position="305"/>
    </location>
</feature>
<name>A0ABT0R1A1_9MICO</name>
<keyword evidence="3" id="KW-1185">Reference proteome</keyword>
<evidence type="ECO:0000313" key="2">
    <source>
        <dbReference type="EMBL" id="MCL6423534.1"/>
    </source>
</evidence>
<reference evidence="2" key="1">
    <citation type="submission" date="2022-02" db="EMBL/GenBank/DDBJ databases">
        <authorList>
            <person name="Lee M."/>
            <person name="Kim S.-J."/>
            <person name="Jung M.-Y."/>
        </authorList>
    </citation>
    <scope>NUCLEOTIDE SEQUENCE</scope>
    <source>
        <strain evidence="2">JHP9</strain>
    </source>
</reference>
<feature type="compositionally biased region" description="Acidic residues" evidence="1">
    <location>
        <begin position="294"/>
        <end position="305"/>
    </location>
</feature>
<feature type="compositionally biased region" description="Acidic residues" evidence="1">
    <location>
        <begin position="264"/>
        <end position="275"/>
    </location>
</feature>
<organism evidence="2 3">
    <name type="scientific">Brachybacterium equifaecis</name>
    <dbReference type="NCBI Taxonomy" id="2910770"/>
    <lineage>
        <taxon>Bacteria</taxon>
        <taxon>Bacillati</taxon>
        <taxon>Actinomycetota</taxon>
        <taxon>Actinomycetes</taxon>
        <taxon>Micrococcales</taxon>
        <taxon>Dermabacteraceae</taxon>
        <taxon>Brachybacterium</taxon>
    </lineage>
</organism>
<dbReference type="EMBL" id="JAKNCJ010000003">
    <property type="protein sequence ID" value="MCL6423534.1"/>
    <property type="molecule type" value="Genomic_DNA"/>
</dbReference>
<dbReference type="Gene3D" id="1.25.40.10">
    <property type="entry name" value="Tetratricopeptide repeat domain"/>
    <property type="match status" value="1"/>
</dbReference>
<dbReference type="InterPro" id="IPR011990">
    <property type="entry name" value="TPR-like_helical_dom_sf"/>
</dbReference>
<gene>
    <name evidence="2" type="ORF">Bequi_09075</name>
</gene>
<evidence type="ECO:0008006" key="4">
    <source>
        <dbReference type="Google" id="ProtNLM"/>
    </source>
</evidence>
<sequence length="305" mass="33134">MPENITGKELDREVADELRALSKDTADRTARHLVMAVSLMDEDRDQALAHARYAASIGGRIAVTRETYGVAAYQVGDYKTTVRELRTAMRISGRTDLLPMLADAERGLGRPERAFEIAASPEAEKLSVESTIELMIVVAGAYADTGDTETALQTLEIPALRSKVDGKWPVRLWAAYADLLETAGRAEESRRWLTLAADADTERLTDAAARLGRPAPEVEADPTWYDDEEVEVLDVFEEYADLDDEDPASADGTEVDAGATSAADSEELDDIDAADDDHRAEGEDLSEAPVTADLGEESTDGEEAR</sequence>